<evidence type="ECO:0000313" key="3">
    <source>
        <dbReference type="Proteomes" id="UP000008493"/>
    </source>
</evidence>
<dbReference type="EMBL" id="JH971393">
    <property type="protein sequence ID" value="EKM78057.1"/>
    <property type="molecule type" value="Genomic_DNA"/>
</dbReference>
<name>K5X545_AGABU</name>
<feature type="region of interest" description="Disordered" evidence="1">
    <location>
        <begin position="46"/>
        <end position="66"/>
    </location>
</feature>
<proteinExistence type="predicted"/>
<dbReference type="Proteomes" id="UP000008493">
    <property type="component" value="Unassembled WGS sequence"/>
</dbReference>
<evidence type="ECO:0000256" key="1">
    <source>
        <dbReference type="SAM" id="MobiDB-lite"/>
    </source>
</evidence>
<dbReference type="InParanoid" id="K5X545"/>
<organism evidence="2 3">
    <name type="scientific">Agaricus bisporus var. burnettii (strain JB137-S8 / ATCC MYA-4627 / FGSC 10392)</name>
    <name type="common">White button mushroom</name>
    <dbReference type="NCBI Taxonomy" id="597362"/>
    <lineage>
        <taxon>Eukaryota</taxon>
        <taxon>Fungi</taxon>
        <taxon>Dikarya</taxon>
        <taxon>Basidiomycota</taxon>
        <taxon>Agaricomycotina</taxon>
        <taxon>Agaricomycetes</taxon>
        <taxon>Agaricomycetidae</taxon>
        <taxon>Agaricales</taxon>
        <taxon>Agaricineae</taxon>
        <taxon>Agaricaceae</taxon>
        <taxon>Agaricus</taxon>
    </lineage>
</organism>
<dbReference type="AlphaFoldDB" id="K5X545"/>
<gene>
    <name evidence="2" type="ORF">AGABI1DRAFT_86236</name>
</gene>
<dbReference type="HOGENOM" id="CLU_2838005_0_0_1"/>
<dbReference type="GeneID" id="18832121"/>
<dbReference type="KEGG" id="abp:AGABI1DRAFT86236"/>
<keyword evidence="3" id="KW-1185">Reference proteome</keyword>
<dbReference type="RefSeq" id="XP_007331406.1">
    <property type="nucleotide sequence ID" value="XM_007331344.1"/>
</dbReference>
<accession>K5X545</accession>
<sequence>MAEIEQSKTAENHQREMMQATNRIQGLQDELSSFIATAQQLHASLEASQTNAEKAEKLSKDLGREV</sequence>
<evidence type="ECO:0000313" key="2">
    <source>
        <dbReference type="EMBL" id="EKM78057.1"/>
    </source>
</evidence>
<reference evidence="3" key="1">
    <citation type="journal article" date="2012" name="Proc. Natl. Acad. Sci. U.S.A.">
        <title>Genome sequence of the button mushroom Agaricus bisporus reveals mechanisms governing adaptation to a humic-rich ecological niche.</title>
        <authorList>
            <person name="Morin E."/>
            <person name="Kohler A."/>
            <person name="Baker A.R."/>
            <person name="Foulongne-Oriol M."/>
            <person name="Lombard V."/>
            <person name="Nagy L.G."/>
            <person name="Ohm R.A."/>
            <person name="Patyshakuliyeva A."/>
            <person name="Brun A."/>
            <person name="Aerts A.L."/>
            <person name="Bailey A.M."/>
            <person name="Billette C."/>
            <person name="Coutinho P.M."/>
            <person name="Deakin G."/>
            <person name="Doddapaneni H."/>
            <person name="Floudas D."/>
            <person name="Grimwood J."/>
            <person name="Hilden K."/>
            <person name="Kuees U."/>
            <person name="LaButti K.M."/>
            <person name="Lapidus A."/>
            <person name="Lindquist E.A."/>
            <person name="Lucas S.M."/>
            <person name="Murat C."/>
            <person name="Riley R.W."/>
            <person name="Salamov A.A."/>
            <person name="Schmutz J."/>
            <person name="Subramanian V."/>
            <person name="Woesten H.A.B."/>
            <person name="Xu J."/>
            <person name="Eastwood D.C."/>
            <person name="Foster G.D."/>
            <person name="Sonnenberg A.S."/>
            <person name="Cullen D."/>
            <person name="de Vries R.P."/>
            <person name="Lundell T."/>
            <person name="Hibbett D.S."/>
            <person name="Henrissat B."/>
            <person name="Burton K.S."/>
            <person name="Kerrigan R.W."/>
            <person name="Challen M.P."/>
            <person name="Grigoriev I.V."/>
            <person name="Martin F."/>
        </authorList>
    </citation>
    <scope>NUCLEOTIDE SEQUENCE [LARGE SCALE GENOMIC DNA]</scope>
    <source>
        <strain evidence="3">JB137-S8 / ATCC MYA-4627 / FGSC 10392</strain>
    </source>
</reference>
<feature type="non-terminal residue" evidence="2">
    <location>
        <position position="66"/>
    </location>
</feature>
<dbReference type="OrthoDB" id="10448412at2759"/>
<feature type="compositionally biased region" description="Basic and acidic residues" evidence="1">
    <location>
        <begin position="53"/>
        <end position="66"/>
    </location>
</feature>
<protein>
    <submittedName>
        <fullName evidence="2">Uncharacterized protein</fullName>
    </submittedName>
</protein>
<dbReference type="OMA" id="REMMQAT"/>